<keyword evidence="4 10" id="KW-0813">Transport</keyword>
<keyword evidence="10" id="KW-0472">Membrane</keyword>
<comment type="similarity">
    <text evidence="2 10">Belongs to the nucleoporin Nup85 family.</text>
</comment>
<dbReference type="Pfam" id="PF07575">
    <property type="entry name" value="Nucleopor_Nup85"/>
    <property type="match status" value="1"/>
</dbReference>
<comment type="subunit">
    <text evidence="10">Component of the nuclear pore complex (NPC).</text>
</comment>
<dbReference type="OrthoDB" id="17644at2759"/>
<evidence type="ECO:0000256" key="3">
    <source>
        <dbReference type="ARBA" id="ARBA00017729"/>
    </source>
</evidence>
<evidence type="ECO:0000256" key="10">
    <source>
        <dbReference type="RuleBase" id="RU365073"/>
    </source>
</evidence>
<evidence type="ECO:0000256" key="5">
    <source>
        <dbReference type="ARBA" id="ARBA00022816"/>
    </source>
</evidence>
<evidence type="ECO:0000256" key="1">
    <source>
        <dbReference type="ARBA" id="ARBA00004567"/>
    </source>
</evidence>
<proteinExistence type="inferred from homology"/>
<evidence type="ECO:0000313" key="11">
    <source>
        <dbReference type="EMBL" id="KAF5906045.1"/>
    </source>
</evidence>
<sequence length="79" mass="8998">MTLLIDALPLLEQKEVIFSVDQTYELMFCLEELTSDKSKLEPEHLAQDDDVESTKLELLRLALARNLAMAIVKEGTFET</sequence>
<dbReference type="GO" id="GO:0045893">
    <property type="term" value="P:positive regulation of DNA-templated transcription"/>
    <property type="evidence" value="ECO:0007669"/>
    <property type="project" value="TreeGrafter"/>
</dbReference>
<name>A0A8J4XFW4_CLAMG</name>
<evidence type="ECO:0000256" key="8">
    <source>
        <dbReference type="ARBA" id="ARBA00023132"/>
    </source>
</evidence>
<dbReference type="Proteomes" id="UP000727407">
    <property type="component" value="Unassembled WGS sequence"/>
</dbReference>
<organism evidence="11 12">
    <name type="scientific">Clarias magur</name>
    <name type="common">Asian catfish</name>
    <name type="synonym">Macropteronotus magur</name>
    <dbReference type="NCBI Taxonomy" id="1594786"/>
    <lineage>
        <taxon>Eukaryota</taxon>
        <taxon>Metazoa</taxon>
        <taxon>Chordata</taxon>
        <taxon>Craniata</taxon>
        <taxon>Vertebrata</taxon>
        <taxon>Euteleostomi</taxon>
        <taxon>Actinopterygii</taxon>
        <taxon>Neopterygii</taxon>
        <taxon>Teleostei</taxon>
        <taxon>Ostariophysi</taxon>
        <taxon>Siluriformes</taxon>
        <taxon>Clariidae</taxon>
        <taxon>Clarias</taxon>
    </lineage>
</organism>
<dbReference type="GO" id="GO:0017056">
    <property type="term" value="F:structural constituent of nuclear pore"/>
    <property type="evidence" value="ECO:0007669"/>
    <property type="project" value="TreeGrafter"/>
</dbReference>
<keyword evidence="12" id="KW-1185">Reference proteome</keyword>
<evidence type="ECO:0000256" key="9">
    <source>
        <dbReference type="ARBA" id="ARBA00023242"/>
    </source>
</evidence>
<comment type="subcellular location">
    <subcellularLocation>
        <location evidence="1 10">Nucleus</location>
        <location evidence="1 10">Nuclear pore complex</location>
    </subcellularLocation>
</comment>
<dbReference type="GO" id="GO:0006406">
    <property type="term" value="P:mRNA export from nucleus"/>
    <property type="evidence" value="ECO:0007669"/>
    <property type="project" value="TreeGrafter"/>
</dbReference>
<dbReference type="EMBL" id="QNUK01000038">
    <property type="protein sequence ID" value="KAF5906045.1"/>
    <property type="molecule type" value="Genomic_DNA"/>
</dbReference>
<dbReference type="GO" id="GO:0031965">
    <property type="term" value="C:nuclear membrane"/>
    <property type="evidence" value="ECO:0007669"/>
    <property type="project" value="UniProtKB-UniRule"/>
</dbReference>
<comment type="caution">
    <text evidence="11">The sequence shown here is derived from an EMBL/GenBank/DDBJ whole genome shotgun (WGS) entry which is preliminary data.</text>
</comment>
<dbReference type="PANTHER" id="PTHR13373:SF21">
    <property type="entry name" value="NUCLEAR PORE COMPLEX PROTEIN NUP85"/>
    <property type="match status" value="1"/>
</dbReference>
<reference evidence="11" key="1">
    <citation type="submission" date="2020-07" db="EMBL/GenBank/DDBJ databases">
        <title>Clarias magur genome sequencing, assembly and annotation.</title>
        <authorList>
            <person name="Kushwaha B."/>
            <person name="Kumar R."/>
            <person name="Das P."/>
            <person name="Joshi C.G."/>
            <person name="Kumar D."/>
            <person name="Nagpure N.S."/>
            <person name="Pandey M."/>
            <person name="Agarwal S."/>
            <person name="Srivastava S."/>
            <person name="Singh M."/>
            <person name="Sahoo L."/>
            <person name="Jayasankar P."/>
            <person name="Meher P.K."/>
            <person name="Koringa P.G."/>
            <person name="Iquebal M.A."/>
            <person name="Das S.P."/>
            <person name="Bit A."/>
            <person name="Patnaik S."/>
            <person name="Patel N."/>
            <person name="Shah T.M."/>
            <person name="Hinsu A."/>
            <person name="Jena J.K."/>
        </authorList>
    </citation>
    <scope>NUCLEOTIDE SEQUENCE</scope>
    <source>
        <strain evidence="11">CIFAMagur01</strain>
        <tissue evidence="11">Testis</tissue>
    </source>
</reference>
<evidence type="ECO:0000256" key="2">
    <source>
        <dbReference type="ARBA" id="ARBA00005573"/>
    </source>
</evidence>
<dbReference type="InterPro" id="IPR011502">
    <property type="entry name" value="Nucleoporin_Nup85"/>
</dbReference>
<evidence type="ECO:0000313" key="12">
    <source>
        <dbReference type="Proteomes" id="UP000727407"/>
    </source>
</evidence>
<dbReference type="AlphaFoldDB" id="A0A8J4XFW4"/>
<keyword evidence="8 10" id="KW-0906">Nuclear pore complex</keyword>
<dbReference type="GO" id="GO:0031080">
    <property type="term" value="C:nuclear pore outer ring"/>
    <property type="evidence" value="ECO:0007669"/>
    <property type="project" value="TreeGrafter"/>
</dbReference>
<comment type="function">
    <text evidence="10">Functions as a component of the nuclear pore complex (NPC).</text>
</comment>
<evidence type="ECO:0000256" key="4">
    <source>
        <dbReference type="ARBA" id="ARBA00022448"/>
    </source>
</evidence>
<accession>A0A8J4XFW4</accession>
<keyword evidence="6 10" id="KW-0653">Protein transport</keyword>
<gene>
    <name evidence="11" type="primary">nup85</name>
    <name evidence="11" type="ORF">DAT39_004194</name>
</gene>
<dbReference type="GO" id="GO:0006606">
    <property type="term" value="P:protein import into nucleus"/>
    <property type="evidence" value="ECO:0007669"/>
    <property type="project" value="TreeGrafter"/>
</dbReference>
<protein>
    <recommendedName>
        <fullName evidence="3 10">Nuclear pore complex protein Nup85</fullName>
    </recommendedName>
</protein>
<keyword evidence="7 10" id="KW-0811">Translocation</keyword>
<dbReference type="PANTHER" id="PTHR13373">
    <property type="entry name" value="FROUNT PROTEIN-RELATED"/>
    <property type="match status" value="1"/>
</dbReference>
<keyword evidence="9 10" id="KW-0539">Nucleus</keyword>
<evidence type="ECO:0000256" key="7">
    <source>
        <dbReference type="ARBA" id="ARBA00023010"/>
    </source>
</evidence>
<evidence type="ECO:0000256" key="6">
    <source>
        <dbReference type="ARBA" id="ARBA00022927"/>
    </source>
</evidence>
<keyword evidence="5 10" id="KW-0509">mRNA transport</keyword>